<accession>A0A7S8E8T0</accession>
<protein>
    <submittedName>
        <fullName evidence="1">Uncharacterized protein</fullName>
    </submittedName>
</protein>
<dbReference type="EMBL" id="CP062983">
    <property type="protein sequence ID" value="QPC82476.1"/>
    <property type="molecule type" value="Genomic_DNA"/>
</dbReference>
<dbReference type="Proteomes" id="UP000594468">
    <property type="component" value="Chromosome"/>
</dbReference>
<proteinExistence type="predicted"/>
<dbReference type="KEGG" id="pmet:G4Y79_22775"/>
<evidence type="ECO:0000313" key="2">
    <source>
        <dbReference type="Proteomes" id="UP000594468"/>
    </source>
</evidence>
<gene>
    <name evidence="1" type="ORF">G4Y79_22775</name>
</gene>
<organism evidence="1 2">
    <name type="scientific">Phototrophicus methaneseepsis</name>
    <dbReference type="NCBI Taxonomy" id="2710758"/>
    <lineage>
        <taxon>Bacteria</taxon>
        <taxon>Bacillati</taxon>
        <taxon>Chloroflexota</taxon>
        <taxon>Candidatus Thermofontia</taxon>
        <taxon>Phototrophicales</taxon>
        <taxon>Phototrophicaceae</taxon>
        <taxon>Phototrophicus</taxon>
    </lineage>
</organism>
<keyword evidence="2" id="KW-1185">Reference proteome</keyword>
<name>A0A7S8E8T0_9CHLR</name>
<dbReference type="RefSeq" id="WP_195170545.1">
    <property type="nucleotide sequence ID" value="NZ_CP062983.1"/>
</dbReference>
<reference evidence="1 2" key="1">
    <citation type="submission" date="2020-02" db="EMBL/GenBank/DDBJ databases">
        <authorList>
            <person name="Zheng R.K."/>
            <person name="Sun C.M."/>
        </authorList>
    </citation>
    <scope>NUCLEOTIDE SEQUENCE [LARGE SCALE GENOMIC DNA]</scope>
    <source>
        <strain evidence="2">rifampicinis</strain>
    </source>
</reference>
<sequence>MQDPLLDITRELIALRKKPSTQARFKQYPALLQRFTEGVDQCNDVALLRQIITLDDGYYLLAGYRQSVLEKWLALERTPEALRLYAMQLTLFGDVDEMGEADTDTDARAADLMAEADTLEQA</sequence>
<evidence type="ECO:0000313" key="1">
    <source>
        <dbReference type="EMBL" id="QPC82476.1"/>
    </source>
</evidence>
<dbReference type="AlphaFoldDB" id="A0A7S8E8T0"/>